<dbReference type="Pfam" id="PF04830">
    <property type="entry name" value="DUF637"/>
    <property type="match status" value="1"/>
</dbReference>
<evidence type="ECO:0000259" key="3">
    <source>
        <dbReference type="Pfam" id="PF04830"/>
    </source>
</evidence>
<protein>
    <recommendedName>
        <fullName evidence="3">DUF637 domain-containing protein</fullName>
    </recommendedName>
</protein>
<organism evidence="4 5">
    <name type="scientific">Pseudomonas solani</name>
    <dbReference type="NCBI Taxonomy" id="2731552"/>
    <lineage>
        <taxon>Bacteria</taxon>
        <taxon>Pseudomonadati</taxon>
        <taxon>Pseudomonadota</taxon>
        <taxon>Gammaproteobacteria</taxon>
        <taxon>Pseudomonadales</taxon>
        <taxon>Pseudomonadaceae</taxon>
        <taxon>Pseudomonas</taxon>
    </lineage>
</organism>
<feature type="compositionally biased region" description="Basic and acidic residues" evidence="1">
    <location>
        <begin position="1"/>
        <end position="13"/>
    </location>
</feature>
<proteinExistence type="predicted"/>
<dbReference type="InterPro" id="IPR006915">
    <property type="entry name" value="DUF637_hemagglutn_put"/>
</dbReference>
<dbReference type="EMBL" id="AP023081">
    <property type="protein sequence ID" value="BCD87896.1"/>
    <property type="molecule type" value="Genomic_DNA"/>
</dbReference>
<evidence type="ECO:0000256" key="2">
    <source>
        <dbReference type="SAM" id="Phobius"/>
    </source>
</evidence>
<evidence type="ECO:0000256" key="1">
    <source>
        <dbReference type="SAM" id="MobiDB-lite"/>
    </source>
</evidence>
<keyword evidence="5" id="KW-1185">Reference proteome</keyword>
<accession>A0ABM7LE80</accession>
<keyword evidence="2" id="KW-0812">Transmembrane</keyword>
<name>A0ABM7LE80_9PSED</name>
<feature type="domain" description="DUF637" evidence="3">
    <location>
        <begin position="171"/>
        <end position="347"/>
    </location>
</feature>
<feature type="region of interest" description="Disordered" evidence="1">
    <location>
        <begin position="541"/>
        <end position="560"/>
    </location>
</feature>
<keyword evidence="2" id="KW-0472">Membrane</keyword>
<evidence type="ECO:0000313" key="4">
    <source>
        <dbReference type="EMBL" id="BCD87896.1"/>
    </source>
</evidence>
<sequence>MKDMHQESHEKSKSSFVWNSMEGKGKTDETVLQSQLIAQGEIAIKAVDGLKIDIKEINQQSVSQTVDAMVAADPQLAWLKDVEQRGDVDWRRVKEVHDSFKYSHSGLGGGAAIIIAIIVAYFTAGAASGLIGTAASAGAGSGSAMAAAGSASMVSAGTAVGTAGAGWANVALTSVATSAAGSAAVSTVNNRGNLGAVVKDITSKDAMRGYVVTGVTAGLTAGIYDKWTGTNTAPSTSLPNSGAVTAAGGLGTWEGVGRFTANQMLQNGTSTLVDRALGGDAKLSDALRSSLASAFAAAGFNWVGDKTSPQQWDWKDGSLPKVGLHALMGGLAAEAAGGDFKTGALVAGLNEAVVDKLAGVYDQMDPEEKKRLLVMNSQVLGVLVAASQGGDEKSLQTGAWVAGNATQYNYLTHKEVEEKSAREKACPDQKCVMEVREQYADLDEGRNKKLASVCQDNPKSCQQILDQLIKDDPKILEFSRQVAKEGNFNEALGIAIGIRGSNQDAQSIIVRELSMLKNGGDSGQFLADLAAKLLDAATGGGGRTAPARGVHTPVSKDTSPISKEAAAGLEKKFGDALDAKEVAGTTATGGTKVTATEGTFPDEVFAGKKPHQTTPGIGSVTQERYNPVTGQLEKSVIEYDQYGRQVKRTDYTNHGYGNPEKPAEYHSDPHTHIYEYGPGYGANGKETRINND</sequence>
<dbReference type="Proteomes" id="UP001064896">
    <property type="component" value="Chromosome"/>
</dbReference>
<feature type="transmembrane region" description="Helical" evidence="2">
    <location>
        <begin position="107"/>
        <end position="131"/>
    </location>
</feature>
<gene>
    <name evidence="4" type="ORF">PSm6_43030</name>
</gene>
<feature type="region of interest" description="Disordered" evidence="1">
    <location>
        <begin position="1"/>
        <end position="20"/>
    </location>
</feature>
<reference evidence="4" key="1">
    <citation type="submission" date="2020-05" db="EMBL/GenBank/DDBJ databases">
        <title>Complete genome sequence of Pseudomonas sp. Sm006.</title>
        <authorList>
            <person name="Takeuchi K."/>
            <person name="Someya N."/>
        </authorList>
    </citation>
    <scope>NUCLEOTIDE SEQUENCE</scope>
    <source>
        <strain evidence="4">Sm006</strain>
    </source>
</reference>
<evidence type="ECO:0000313" key="5">
    <source>
        <dbReference type="Proteomes" id="UP001064896"/>
    </source>
</evidence>
<keyword evidence="2" id="KW-1133">Transmembrane helix</keyword>